<dbReference type="AlphaFoldDB" id="A8SD91"/>
<reference evidence="1 2" key="2">
    <citation type="submission" date="2007-09" db="EMBL/GenBank/DDBJ databases">
        <authorList>
            <person name="Fulton L."/>
            <person name="Clifton S."/>
            <person name="Fulton B."/>
            <person name="Xu J."/>
            <person name="Minx P."/>
            <person name="Pepin K.H."/>
            <person name="Johnson M."/>
            <person name="Thiruvilangam P."/>
            <person name="Bhonagiri V."/>
            <person name="Nash W.E."/>
            <person name="Mardis E.R."/>
            <person name="Wilson R.K."/>
        </authorList>
    </citation>
    <scope>NUCLEOTIDE SEQUENCE [LARGE SCALE GENOMIC DNA]</scope>
    <source>
        <strain evidence="1 2">M21/2</strain>
    </source>
</reference>
<comment type="caution">
    <text evidence="1">The sequence shown here is derived from an EMBL/GenBank/DDBJ whole genome shotgun (WGS) entry which is preliminary data.</text>
</comment>
<accession>A8SD91</accession>
<gene>
    <name evidence="1" type="ORF">FAEPRAM212_02152</name>
</gene>
<dbReference type="EMBL" id="ABED02000028">
    <property type="protein sequence ID" value="EDP20827.1"/>
    <property type="molecule type" value="Genomic_DNA"/>
</dbReference>
<dbReference type="Proteomes" id="UP000005945">
    <property type="component" value="Unassembled WGS sequence"/>
</dbReference>
<reference evidence="1 2" key="1">
    <citation type="submission" date="2007-09" db="EMBL/GenBank/DDBJ databases">
        <title>Draft genome sequence of Faecalibacterium prausnitzii M21/2.</title>
        <authorList>
            <person name="Sudarsanam P."/>
            <person name="Ley R."/>
            <person name="Guruge J."/>
            <person name="Turnbaugh P.J."/>
            <person name="Mahowald M."/>
            <person name="Liep D."/>
            <person name="Gordon J."/>
        </authorList>
    </citation>
    <scope>NUCLEOTIDE SEQUENCE [LARGE SCALE GENOMIC DNA]</scope>
    <source>
        <strain evidence="1 2">M21/2</strain>
    </source>
</reference>
<sequence>MQVDIRVQNGWVEKAELPAARTGAEPGVFVANMRFLWYAVSAASAVRALIA</sequence>
<name>A8SD91_9FIRM</name>
<dbReference type="HOGENOM" id="CLU_3099028_0_0_9"/>
<evidence type="ECO:0000313" key="2">
    <source>
        <dbReference type="Proteomes" id="UP000005945"/>
    </source>
</evidence>
<organism evidence="1 2">
    <name type="scientific">Faecalibacterium prausnitzii M21/2</name>
    <dbReference type="NCBI Taxonomy" id="411485"/>
    <lineage>
        <taxon>Bacteria</taxon>
        <taxon>Bacillati</taxon>
        <taxon>Bacillota</taxon>
        <taxon>Clostridia</taxon>
        <taxon>Eubacteriales</taxon>
        <taxon>Oscillospiraceae</taxon>
        <taxon>Faecalibacterium</taxon>
    </lineage>
</organism>
<protein>
    <submittedName>
        <fullName evidence="1">Uncharacterized protein</fullName>
    </submittedName>
</protein>
<proteinExistence type="predicted"/>
<evidence type="ECO:0000313" key="1">
    <source>
        <dbReference type="EMBL" id="EDP20827.1"/>
    </source>
</evidence>